<dbReference type="PROSITE" id="PS51257">
    <property type="entry name" value="PROKAR_LIPOPROTEIN"/>
    <property type="match status" value="1"/>
</dbReference>
<dbReference type="EMBL" id="JAOANI010000012">
    <property type="protein sequence ID" value="MCT7358209.1"/>
    <property type="molecule type" value="Genomic_DNA"/>
</dbReference>
<evidence type="ECO:0000256" key="1">
    <source>
        <dbReference type="SAM" id="SignalP"/>
    </source>
</evidence>
<accession>A0A9X2WD38</accession>
<reference evidence="2" key="2">
    <citation type="submission" date="2022-08" db="EMBL/GenBank/DDBJ databases">
        <authorList>
            <person name="Dong C."/>
        </authorList>
    </citation>
    <scope>NUCLEOTIDE SEQUENCE</scope>
    <source>
        <strain evidence="2">59MF3M-4</strain>
    </source>
</reference>
<evidence type="ECO:0000313" key="2">
    <source>
        <dbReference type="EMBL" id="MCT7358209.1"/>
    </source>
</evidence>
<proteinExistence type="predicted"/>
<keyword evidence="3" id="KW-1185">Reference proteome</keyword>
<keyword evidence="1" id="KW-0732">Signal</keyword>
<feature type="chain" id="PRO_5040841793" evidence="1">
    <location>
        <begin position="26"/>
        <end position="356"/>
    </location>
</feature>
<evidence type="ECO:0000313" key="3">
    <source>
        <dbReference type="Proteomes" id="UP001147830"/>
    </source>
</evidence>
<comment type="caution">
    <text evidence="2">The sequence shown here is derived from an EMBL/GenBank/DDBJ whole genome shotgun (WGS) entry which is preliminary data.</text>
</comment>
<sequence length="356" mass="40689">MKFPTLLRPLLMVLSTWLLSTIACADNKAELPLASQAPSLYTGFEQLLDDDKTLVMEELIDLDANIRRVALYHNGDRLHRQIPKQVHLMIENKLMHRIMESGRFEVIQCIECRTTQVAMRADKLEISHAAESNQALRALAKHVRADAFIFWNASVHDDKFTINLRMVDGRNNQLLWLKEYSKKTTREQEEQGFDSANYEFTVGAWGIDGSRKNSVTNNSEEVNGVTVFGLRRRETTSLDDSLEYTLAVEYFRNFSNKDLFNVSGINLEGRIIADIPSMDKLIDTKVYLGIGQAFFNDANSLVFRFGFEFPFFSDGFMDFGVTYLPESDVQWEKKSGYEETGKFGGSSYDLTLGVRF</sequence>
<reference evidence="2" key="1">
    <citation type="journal article" date="2022" name="Front. Microbiol.">
        <title>Genome-based taxonomic rearrangement of Oceanobacter-related bacteria including the description of Thalassolituus hydrocarbonoclasticus sp. nov. and Thalassolituus pacificus sp. nov. and emended description of the genus Thalassolituus.</title>
        <authorList>
            <person name="Dong C."/>
            <person name="Wei L."/>
            <person name="Wang J."/>
            <person name="Lai Q."/>
            <person name="Huang Z."/>
            <person name="Shao Z."/>
        </authorList>
    </citation>
    <scope>NUCLEOTIDE SEQUENCE</scope>
    <source>
        <strain evidence="2">59MF3M-4</strain>
    </source>
</reference>
<organism evidence="2 3">
    <name type="scientific">Thalassolituus pacificus</name>
    <dbReference type="NCBI Taxonomy" id="2975440"/>
    <lineage>
        <taxon>Bacteria</taxon>
        <taxon>Pseudomonadati</taxon>
        <taxon>Pseudomonadota</taxon>
        <taxon>Gammaproteobacteria</taxon>
        <taxon>Oceanospirillales</taxon>
        <taxon>Oceanospirillaceae</taxon>
        <taxon>Thalassolituus</taxon>
    </lineage>
</organism>
<protein>
    <submittedName>
        <fullName evidence="2">Uncharacterized protein</fullName>
    </submittedName>
</protein>
<gene>
    <name evidence="2" type="ORF">NYR02_04130</name>
</gene>
<dbReference type="RefSeq" id="WP_260975129.1">
    <property type="nucleotide sequence ID" value="NZ_JAOANI010000012.1"/>
</dbReference>
<feature type="signal peptide" evidence="1">
    <location>
        <begin position="1"/>
        <end position="25"/>
    </location>
</feature>
<name>A0A9X2WD38_9GAMM</name>
<dbReference type="AlphaFoldDB" id="A0A9X2WD38"/>
<dbReference type="Proteomes" id="UP001147830">
    <property type="component" value="Unassembled WGS sequence"/>
</dbReference>